<feature type="region of interest" description="Disordered" evidence="1">
    <location>
        <begin position="183"/>
        <end position="241"/>
    </location>
</feature>
<reference evidence="2 3" key="1">
    <citation type="submission" date="2018-10" db="EMBL/GenBank/DDBJ databases">
        <title>A high-quality apple genome assembly.</title>
        <authorList>
            <person name="Hu J."/>
        </authorList>
    </citation>
    <scope>NUCLEOTIDE SEQUENCE [LARGE SCALE GENOMIC DNA]</scope>
    <source>
        <strain evidence="3">cv. HFTH1</strain>
        <tissue evidence="2">Young leaf</tissue>
    </source>
</reference>
<comment type="caution">
    <text evidence="2">The sequence shown here is derived from an EMBL/GenBank/DDBJ whole genome shotgun (WGS) entry which is preliminary data.</text>
</comment>
<sequence length="300" mass="32982">MRCKKHLSDLTSTLGVCASCLRERLAAIIEAQTQAQAQLSRLHSRTPAAPLDEPNRKSDANPRPLIFPHSVSPYVSRRKSDDSTWHQHRIRFYSTPQVGPTYATATSTSTSTSTIEGSCKRSKTRFSLLSSLFRSRSVKFWSGPSDSSVPAISSSSASSPSWFSSIFARKTRYRSKHLYVNESSGCQRPRGLSPDVTPNPFEDCDRSRPGSGDSSATTPEWKKTPALAPPSTRRARAGQGKNNMSGLAFCLSPLVRASPNRHWNQKGLPPEIAGEIRVAASFCKSRSRKLADFGRANPNR</sequence>
<evidence type="ECO:0000256" key="1">
    <source>
        <dbReference type="SAM" id="MobiDB-lite"/>
    </source>
</evidence>
<dbReference type="PANTHER" id="PTHR35486:SF1">
    <property type="entry name" value="OS02G0689500 PROTEIN"/>
    <property type="match status" value="1"/>
</dbReference>
<organism evidence="2 3">
    <name type="scientific">Malus domestica</name>
    <name type="common">Apple</name>
    <name type="synonym">Pyrus malus</name>
    <dbReference type="NCBI Taxonomy" id="3750"/>
    <lineage>
        <taxon>Eukaryota</taxon>
        <taxon>Viridiplantae</taxon>
        <taxon>Streptophyta</taxon>
        <taxon>Embryophyta</taxon>
        <taxon>Tracheophyta</taxon>
        <taxon>Spermatophyta</taxon>
        <taxon>Magnoliopsida</taxon>
        <taxon>eudicotyledons</taxon>
        <taxon>Gunneridae</taxon>
        <taxon>Pentapetalae</taxon>
        <taxon>rosids</taxon>
        <taxon>fabids</taxon>
        <taxon>Rosales</taxon>
        <taxon>Rosaceae</taxon>
        <taxon>Amygdaloideae</taxon>
        <taxon>Maleae</taxon>
        <taxon>Malus</taxon>
    </lineage>
</organism>
<dbReference type="AlphaFoldDB" id="A0A498JCM8"/>
<dbReference type="EMBL" id="RDQH01000333">
    <property type="protein sequence ID" value="RXH93260.1"/>
    <property type="molecule type" value="Genomic_DNA"/>
</dbReference>
<evidence type="ECO:0000313" key="3">
    <source>
        <dbReference type="Proteomes" id="UP000290289"/>
    </source>
</evidence>
<protein>
    <submittedName>
        <fullName evidence="2">Uncharacterized protein</fullName>
    </submittedName>
</protein>
<keyword evidence="3" id="KW-1185">Reference proteome</keyword>
<dbReference type="Gramene" id="mRNA:MD07G0071200">
    <property type="protein sequence ID" value="CDS:MD07G0071200.1"/>
    <property type="gene ID" value="MD07G0071200"/>
</dbReference>
<name>A0A498JCM8_MALDO</name>
<dbReference type="OrthoDB" id="688025at2759"/>
<accession>A0A498JCM8</accession>
<dbReference type="PANTHER" id="PTHR35486">
    <property type="entry name" value="EXPRESSED PROTEIN"/>
    <property type="match status" value="1"/>
</dbReference>
<gene>
    <name evidence="2" type="ORF">DVH24_013836</name>
</gene>
<proteinExistence type="predicted"/>
<dbReference type="Proteomes" id="UP000290289">
    <property type="component" value="Chromosome 7"/>
</dbReference>
<evidence type="ECO:0000313" key="2">
    <source>
        <dbReference type="EMBL" id="RXH93260.1"/>
    </source>
</evidence>
<feature type="region of interest" description="Disordered" evidence="1">
    <location>
        <begin position="39"/>
        <end position="64"/>
    </location>
</feature>